<proteinExistence type="predicted"/>
<evidence type="ECO:0000256" key="1">
    <source>
        <dbReference type="SAM" id="Phobius"/>
    </source>
</evidence>
<feature type="transmembrane region" description="Helical" evidence="1">
    <location>
        <begin position="67"/>
        <end position="88"/>
    </location>
</feature>
<feature type="transmembrane region" description="Helical" evidence="1">
    <location>
        <begin position="37"/>
        <end position="55"/>
    </location>
</feature>
<dbReference type="EMBL" id="JAGQLI010000065">
    <property type="protein sequence ID" value="MCA9379039.1"/>
    <property type="molecule type" value="Genomic_DNA"/>
</dbReference>
<organism evidence="2 3">
    <name type="scientific">Candidatus Dojkabacteria bacterium</name>
    <dbReference type="NCBI Taxonomy" id="2099670"/>
    <lineage>
        <taxon>Bacteria</taxon>
        <taxon>Candidatus Dojkabacteria</taxon>
    </lineage>
</organism>
<sequence length="231" mass="25605">MKDLYLIIFPTILAVAHIIGSSSRIPKLKRAVDIEAFSAGFSIAYVFVVLIPEIFRINPVEDPRWPMLFILAGFSFFHVSLRFVYVRLLNANKSLLSEVIHIGAMATFSLVLAYSVTELINTNFGEGIVLLVFAVVHIVLSEIWENREFNNNELAGVRPMIMILATMLGGVLSIASVISRHVTTGLYAFAAGALVYIAIREELPVENTSRPIFFLLGAFSIVITFLVISLL</sequence>
<evidence type="ECO:0000313" key="3">
    <source>
        <dbReference type="Proteomes" id="UP000760819"/>
    </source>
</evidence>
<name>A0A955KZF4_9BACT</name>
<keyword evidence="1" id="KW-0812">Transmembrane</keyword>
<keyword evidence="1" id="KW-0472">Membrane</keyword>
<feature type="transmembrane region" description="Helical" evidence="1">
    <location>
        <begin position="127"/>
        <end position="144"/>
    </location>
</feature>
<protein>
    <submittedName>
        <fullName evidence="2">Uncharacterized protein</fullName>
    </submittedName>
</protein>
<dbReference type="AlphaFoldDB" id="A0A955KZF4"/>
<keyword evidence="1" id="KW-1133">Transmembrane helix</keyword>
<feature type="transmembrane region" description="Helical" evidence="1">
    <location>
        <begin position="6"/>
        <end position="25"/>
    </location>
</feature>
<feature type="transmembrane region" description="Helical" evidence="1">
    <location>
        <begin position="181"/>
        <end position="199"/>
    </location>
</feature>
<reference evidence="2" key="2">
    <citation type="journal article" date="2021" name="Microbiome">
        <title>Successional dynamics and alternative stable states in a saline activated sludge microbial community over 9 years.</title>
        <authorList>
            <person name="Wang Y."/>
            <person name="Ye J."/>
            <person name="Ju F."/>
            <person name="Liu L."/>
            <person name="Boyd J.A."/>
            <person name="Deng Y."/>
            <person name="Parks D.H."/>
            <person name="Jiang X."/>
            <person name="Yin X."/>
            <person name="Woodcroft B.J."/>
            <person name="Tyson G.W."/>
            <person name="Hugenholtz P."/>
            <person name="Polz M.F."/>
            <person name="Zhang T."/>
        </authorList>
    </citation>
    <scope>NUCLEOTIDE SEQUENCE</scope>
    <source>
        <strain evidence="2">HKST-UBA12</strain>
    </source>
</reference>
<comment type="caution">
    <text evidence="2">The sequence shown here is derived from an EMBL/GenBank/DDBJ whole genome shotgun (WGS) entry which is preliminary data.</text>
</comment>
<evidence type="ECO:0000313" key="2">
    <source>
        <dbReference type="EMBL" id="MCA9379039.1"/>
    </source>
</evidence>
<reference evidence="2" key="1">
    <citation type="submission" date="2020-04" db="EMBL/GenBank/DDBJ databases">
        <authorList>
            <person name="Zhang T."/>
        </authorList>
    </citation>
    <scope>NUCLEOTIDE SEQUENCE</scope>
    <source>
        <strain evidence="2">HKST-UBA12</strain>
    </source>
</reference>
<dbReference type="Proteomes" id="UP000760819">
    <property type="component" value="Unassembled WGS sequence"/>
</dbReference>
<feature type="transmembrane region" description="Helical" evidence="1">
    <location>
        <begin position="95"/>
        <end position="115"/>
    </location>
</feature>
<accession>A0A955KZF4</accession>
<feature type="transmembrane region" description="Helical" evidence="1">
    <location>
        <begin position="211"/>
        <end position="230"/>
    </location>
</feature>
<gene>
    <name evidence="2" type="ORF">KC640_01290</name>
</gene>
<feature type="transmembrane region" description="Helical" evidence="1">
    <location>
        <begin position="156"/>
        <end position="175"/>
    </location>
</feature>